<dbReference type="SUPFAM" id="SSF54236">
    <property type="entry name" value="Ubiquitin-like"/>
    <property type="match status" value="1"/>
</dbReference>
<feature type="region of interest" description="Disordered" evidence="5">
    <location>
        <begin position="448"/>
        <end position="539"/>
    </location>
</feature>
<feature type="compositionally biased region" description="Polar residues" evidence="5">
    <location>
        <begin position="410"/>
        <end position="420"/>
    </location>
</feature>
<evidence type="ECO:0000256" key="1">
    <source>
        <dbReference type="ARBA" id="ARBA00004282"/>
    </source>
</evidence>
<dbReference type="Proteomes" id="UP000759131">
    <property type="component" value="Unassembled WGS sequence"/>
</dbReference>
<keyword evidence="8" id="KW-1185">Reference proteome</keyword>
<feature type="region of interest" description="Disordered" evidence="5">
    <location>
        <begin position="570"/>
        <end position="608"/>
    </location>
</feature>
<dbReference type="SMART" id="SM00295">
    <property type="entry name" value="B41"/>
    <property type="match status" value="1"/>
</dbReference>
<evidence type="ECO:0000313" key="7">
    <source>
        <dbReference type="EMBL" id="CAD7627306.1"/>
    </source>
</evidence>
<feature type="region of interest" description="Disordered" evidence="5">
    <location>
        <begin position="296"/>
        <end position="319"/>
    </location>
</feature>
<gene>
    <name evidence="7" type="ORF">OSB1V03_LOCUS7736</name>
</gene>
<dbReference type="EMBL" id="OC859196">
    <property type="protein sequence ID" value="CAD7627306.1"/>
    <property type="molecule type" value="Genomic_DNA"/>
</dbReference>
<dbReference type="InterPro" id="IPR019749">
    <property type="entry name" value="Band_41_domain"/>
</dbReference>
<proteinExistence type="predicted"/>
<dbReference type="CDD" id="cd13186">
    <property type="entry name" value="FERM_C_NBL4_NBL5"/>
    <property type="match status" value="1"/>
</dbReference>
<evidence type="ECO:0000313" key="8">
    <source>
        <dbReference type="Proteomes" id="UP000759131"/>
    </source>
</evidence>
<feature type="region of interest" description="Disordered" evidence="5">
    <location>
        <begin position="393"/>
        <end position="420"/>
    </location>
</feature>
<feature type="region of interest" description="Disordered" evidence="5">
    <location>
        <begin position="698"/>
        <end position="731"/>
    </location>
</feature>
<evidence type="ECO:0000256" key="3">
    <source>
        <dbReference type="ARBA" id="ARBA00022490"/>
    </source>
</evidence>
<evidence type="ECO:0000256" key="4">
    <source>
        <dbReference type="ARBA" id="ARBA00022949"/>
    </source>
</evidence>
<reference evidence="7" key="1">
    <citation type="submission" date="2020-11" db="EMBL/GenBank/DDBJ databases">
        <authorList>
            <person name="Tran Van P."/>
        </authorList>
    </citation>
    <scope>NUCLEOTIDE SEQUENCE</scope>
</reference>
<dbReference type="InterPro" id="IPR019748">
    <property type="entry name" value="FERM_central"/>
</dbReference>
<dbReference type="Gene3D" id="1.20.80.10">
    <property type="match status" value="1"/>
</dbReference>
<dbReference type="PANTHER" id="PTHR23280:SF4">
    <property type="entry name" value="BAND 4.1-LIKE PROTEIN 4A"/>
    <property type="match status" value="1"/>
</dbReference>
<dbReference type="SMART" id="SM01196">
    <property type="entry name" value="FERM_C"/>
    <property type="match status" value="1"/>
</dbReference>
<dbReference type="Pfam" id="PF00373">
    <property type="entry name" value="FERM_M"/>
    <property type="match status" value="1"/>
</dbReference>
<dbReference type="GO" id="GO:0048731">
    <property type="term" value="P:system development"/>
    <property type="evidence" value="ECO:0007669"/>
    <property type="project" value="UniProtKB-ARBA"/>
</dbReference>
<dbReference type="Pfam" id="PF09380">
    <property type="entry name" value="FERM_C"/>
    <property type="match status" value="1"/>
</dbReference>
<feature type="compositionally biased region" description="Basic and acidic residues" evidence="5">
    <location>
        <begin position="462"/>
        <end position="472"/>
    </location>
</feature>
<feature type="compositionally biased region" description="Polar residues" evidence="5">
    <location>
        <begin position="570"/>
        <end position="583"/>
    </location>
</feature>
<dbReference type="CDD" id="cd14473">
    <property type="entry name" value="FERM_B-lobe"/>
    <property type="match status" value="1"/>
</dbReference>
<dbReference type="InterPro" id="IPR018980">
    <property type="entry name" value="FERM_PH-like_C"/>
</dbReference>
<dbReference type="InterPro" id="IPR018979">
    <property type="entry name" value="FERM_N"/>
</dbReference>
<dbReference type="AlphaFoldDB" id="A0A7R9KQ49"/>
<evidence type="ECO:0000259" key="6">
    <source>
        <dbReference type="PROSITE" id="PS50057"/>
    </source>
</evidence>
<dbReference type="SUPFAM" id="SSF50729">
    <property type="entry name" value="PH domain-like"/>
    <property type="match status" value="1"/>
</dbReference>
<feature type="compositionally biased region" description="Low complexity" evidence="5">
    <location>
        <begin position="708"/>
        <end position="720"/>
    </location>
</feature>
<dbReference type="FunFam" id="2.30.29.30:FF:000002">
    <property type="entry name" value="Band 4.1-like protein 5 isoform 1"/>
    <property type="match status" value="1"/>
</dbReference>
<dbReference type="InterPro" id="IPR029071">
    <property type="entry name" value="Ubiquitin-like_domsf"/>
</dbReference>
<dbReference type="InterPro" id="IPR000299">
    <property type="entry name" value="FERM_domain"/>
</dbReference>
<feature type="compositionally biased region" description="Polar residues" evidence="5">
    <location>
        <begin position="394"/>
        <end position="403"/>
    </location>
</feature>
<dbReference type="PRINTS" id="PR00935">
    <property type="entry name" value="BAND41"/>
</dbReference>
<dbReference type="FunFam" id="1.20.80.10:FF:000003">
    <property type="entry name" value="Tyrosine-protein phosphatase non-receptor type 4"/>
    <property type="match status" value="1"/>
</dbReference>
<dbReference type="GO" id="GO:0016020">
    <property type="term" value="C:membrane"/>
    <property type="evidence" value="ECO:0007669"/>
    <property type="project" value="UniProtKB-ARBA"/>
</dbReference>
<dbReference type="FunFam" id="3.10.20.90:FF:000039">
    <property type="entry name" value="Tyrosine-protein phosphatase non-receptor type"/>
    <property type="match status" value="1"/>
</dbReference>
<dbReference type="GO" id="GO:0005737">
    <property type="term" value="C:cytoplasm"/>
    <property type="evidence" value="ECO:0007669"/>
    <property type="project" value="UniProtKB-SubCell"/>
</dbReference>
<dbReference type="PANTHER" id="PTHR23280">
    <property type="entry name" value="4.1 G PROTEIN"/>
    <property type="match status" value="1"/>
</dbReference>
<comment type="subcellular location">
    <subcellularLocation>
        <location evidence="1">Cell junction</location>
    </subcellularLocation>
    <subcellularLocation>
        <location evidence="2">Cytoplasm</location>
    </subcellularLocation>
</comment>
<dbReference type="InterPro" id="IPR019747">
    <property type="entry name" value="FERM_CS"/>
</dbReference>
<dbReference type="GO" id="GO:0009887">
    <property type="term" value="P:animal organ morphogenesis"/>
    <property type="evidence" value="ECO:0007669"/>
    <property type="project" value="UniProtKB-ARBA"/>
</dbReference>
<dbReference type="PROSITE" id="PS00661">
    <property type="entry name" value="FERM_2"/>
    <property type="match status" value="1"/>
</dbReference>
<organism evidence="7">
    <name type="scientific">Medioppia subpectinata</name>
    <dbReference type="NCBI Taxonomy" id="1979941"/>
    <lineage>
        <taxon>Eukaryota</taxon>
        <taxon>Metazoa</taxon>
        <taxon>Ecdysozoa</taxon>
        <taxon>Arthropoda</taxon>
        <taxon>Chelicerata</taxon>
        <taxon>Arachnida</taxon>
        <taxon>Acari</taxon>
        <taxon>Acariformes</taxon>
        <taxon>Sarcoptiformes</taxon>
        <taxon>Oribatida</taxon>
        <taxon>Brachypylina</taxon>
        <taxon>Oppioidea</taxon>
        <taxon>Oppiidae</taxon>
        <taxon>Medioppia</taxon>
    </lineage>
</organism>
<dbReference type="OrthoDB" id="6235974at2759"/>
<dbReference type="GO" id="GO:0071944">
    <property type="term" value="C:cell periphery"/>
    <property type="evidence" value="ECO:0007669"/>
    <property type="project" value="UniProtKB-ARBA"/>
</dbReference>
<name>A0A7R9KQ49_9ACAR</name>
<dbReference type="InterPro" id="IPR011993">
    <property type="entry name" value="PH-like_dom_sf"/>
</dbReference>
<feature type="compositionally biased region" description="Basic residues" evidence="5">
    <location>
        <begin position="504"/>
        <end position="515"/>
    </location>
</feature>
<dbReference type="GO" id="GO:0031032">
    <property type="term" value="P:actomyosin structure organization"/>
    <property type="evidence" value="ECO:0007669"/>
    <property type="project" value="TreeGrafter"/>
</dbReference>
<sequence>MKCFGLQEKRNYHCKIVLLDETQLIQEIQDTSRGQDVLDVVFKHLNLLETAYFGLRYIDAKGQPYWLDSGKRVIKQMRDINPITLYFNVKFYASDPCKLLEEITRYQFFLQIKGDILQSRLPVPFDLGAQLLAYVVQSELGDYDYKRHQSGYISEFRLLPNQTIEVESKCNELHKKLMGQVPATAETNFLDRVKWLDLYGADLHPVLGEDNVEYFIGLTPSGVIVLRNKSKVSNYFWTRILKIIRKGKYFMLKVVDNNNEEKTYGFELSNKAASKQIWKCCLQHQEFFKLTQNSSQTKTKPGLSRFRRNTPLSNMSDNLMERAPPTVVRVASRRYQRRMRQPDGADATALDKDEAYKENGYIEVKASIPMPTTINRHNSSPALYKPHSLHRDTQSLIGSPYNTHSERGLFSNSTNHSPRSVRSASYIATNYGMTPFLDFYDNNYSHVRRNSSSNVSKSRNSRYSDNESEVSKCSRSSRNSRHSQHRCRHRKQSEDSGTESDSSRKRRHRRKHKHLNGNNNSYKLVDSESQWKDLQKKQKQVNEEIDGQYMRPNMAQNAVVRHVSGYINSGLESDTETTRNSTLNRNKKKQRSRSKSPEHHRRDRISTEMKKHFDYQLVDPLAMTENEKKDIKYTKIETDSRLFKIRYSPSGGRHRYKLETIPTETENSSLKNKCKSNEDNYVTNDGTYNELNYNSLNRFNGNRKSQDSNTSASSSHVSNSYKIEGSDSTGSGLSFEPSFIADVSLSSRFYYFIPEKTFVYIPGLY</sequence>
<dbReference type="Gene3D" id="3.10.20.90">
    <property type="entry name" value="Phosphatidylinositol 3-kinase Catalytic Subunit, Chain A, domain 1"/>
    <property type="match status" value="1"/>
</dbReference>
<dbReference type="InterPro" id="IPR014352">
    <property type="entry name" value="FERM/acyl-CoA-bd_prot_sf"/>
</dbReference>
<feature type="compositionally biased region" description="Basic and acidic residues" evidence="5">
    <location>
        <begin position="525"/>
        <end position="539"/>
    </location>
</feature>
<feature type="compositionally biased region" description="Basic residues" evidence="5">
    <location>
        <begin position="478"/>
        <end position="491"/>
    </location>
</feature>
<keyword evidence="3" id="KW-0963">Cytoplasm</keyword>
<evidence type="ECO:0000256" key="5">
    <source>
        <dbReference type="SAM" id="MobiDB-lite"/>
    </source>
</evidence>
<dbReference type="PROSITE" id="PS50057">
    <property type="entry name" value="FERM_3"/>
    <property type="match status" value="1"/>
</dbReference>
<dbReference type="InterPro" id="IPR035963">
    <property type="entry name" value="FERM_2"/>
</dbReference>
<dbReference type="Gene3D" id="2.30.29.30">
    <property type="entry name" value="Pleckstrin-homology domain (PH domain)/Phosphotyrosine-binding domain (PTB)"/>
    <property type="match status" value="1"/>
</dbReference>
<dbReference type="SUPFAM" id="SSF47031">
    <property type="entry name" value="Second domain of FERM"/>
    <property type="match status" value="1"/>
</dbReference>
<feature type="domain" description="FERM" evidence="6">
    <location>
        <begin position="12"/>
        <end position="292"/>
    </location>
</feature>
<dbReference type="PROSITE" id="PS00660">
    <property type="entry name" value="FERM_1"/>
    <property type="match status" value="1"/>
</dbReference>
<feature type="compositionally biased region" description="Basic residues" evidence="5">
    <location>
        <begin position="585"/>
        <end position="603"/>
    </location>
</feature>
<dbReference type="GO" id="GO:0005856">
    <property type="term" value="C:cytoskeleton"/>
    <property type="evidence" value="ECO:0007669"/>
    <property type="project" value="TreeGrafter"/>
</dbReference>
<feature type="compositionally biased region" description="Low complexity" evidence="5">
    <location>
        <begin position="448"/>
        <end position="461"/>
    </location>
</feature>
<keyword evidence="4" id="KW-0965">Cell junction</keyword>
<evidence type="ECO:0000256" key="2">
    <source>
        <dbReference type="ARBA" id="ARBA00004496"/>
    </source>
</evidence>
<accession>A0A7R9KQ49</accession>
<dbReference type="GO" id="GO:0070161">
    <property type="term" value="C:anchoring junction"/>
    <property type="evidence" value="ECO:0007669"/>
    <property type="project" value="UniProtKB-SubCell"/>
</dbReference>
<dbReference type="EMBL" id="CAJPIZ010004621">
    <property type="protein sequence ID" value="CAG2107736.1"/>
    <property type="molecule type" value="Genomic_DNA"/>
</dbReference>
<dbReference type="Pfam" id="PF09379">
    <property type="entry name" value="FERM_N"/>
    <property type="match status" value="1"/>
</dbReference>
<protein>
    <recommendedName>
        <fullName evidence="6">FERM domain-containing protein</fullName>
    </recommendedName>
</protein>